<proteinExistence type="predicted"/>
<protein>
    <recommendedName>
        <fullName evidence="3">RNA-directed DNA polymerase from mobile element jockey-like</fullName>
    </recommendedName>
</protein>
<dbReference type="Proteomes" id="UP000276133">
    <property type="component" value="Unassembled WGS sequence"/>
</dbReference>
<accession>A0A3M7Q2H1</accession>
<comment type="caution">
    <text evidence="1">The sequence shown here is derived from an EMBL/GenBank/DDBJ whole genome shotgun (WGS) entry which is preliminary data.</text>
</comment>
<evidence type="ECO:0008006" key="3">
    <source>
        <dbReference type="Google" id="ProtNLM"/>
    </source>
</evidence>
<organism evidence="1 2">
    <name type="scientific">Brachionus plicatilis</name>
    <name type="common">Marine rotifer</name>
    <name type="synonym">Brachionus muelleri</name>
    <dbReference type="NCBI Taxonomy" id="10195"/>
    <lineage>
        <taxon>Eukaryota</taxon>
        <taxon>Metazoa</taxon>
        <taxon>Spiralia</taxon>
        <taxon>Gnathifera</taxon>
        <taxon>Rotifera</taxon>
        <taxon>Eurotatoria</taxon>
        <taxon>Monogononta</taxon>
        <taxon>Pseudotrocha</taxon>
        <taxon>Ploima</taxon>
        <taxon>Brachionidae</taxon>
        <taxon>Brachionus</taxon>
    </lineage>
</organism>
<evidence type="ECO:0000313" key="2">
    <source>
        <dbReference type="Proteomes" id="UP000276133"/>
    </source>
</evidence>
<dbReference type="AlphaFoldDB" id="A0A3M7Q2H1"/>
<gene>
    <name evidence="1" type="ORF">BpHYR1_025868</name>
</gene>
<sequence>MVLPSVISCPAQVNLDQNLDKTRKIEVVWTKLKNGENLSLRKKINFKEKPGPTSYATRNIDNTKISAFMINFDISMLNLIYFACLFKKRSSAKIKDFRNLLKLYLSDHLPICTELREPKNLLKNVNISGKENL</sequence>
<dbReference type="OrthoDB" id="10129474at2759"/>
<reference evidence="1 2" key="1">
    <citation type="journal article" date="2018" name="Sci. Rep.">
        <title>Genomic signatures of local adaptation to the degree of environmental predictability in rotifers.</title>
        <authorList>
            <person name="Franch-Gras L."/>
            <person name="Hahn C."/>
            <person name="Garcia-Roger E.M."/>
            <person name="Carmona M.J."/>
            <person name="Serra M."/>
            <person name="Gomez A."/>
        </authorList>
    </citation>
    <scope>NUCLEOTIDE SEQUENCE [LARGE SCALE GENOMIC DNA]</scope>
    <source>
        <strain evidence="1">HYR1</strain>
    </source>
</reference>
<keyword evidence="2" id="KW-1185">Reference proteome</keyword>
<evidence type="ECO:0000313" key="1">
    <source>
        <dbReference type="EMBL" id="RNA05656.1"/>
    </source>
</evidence>
<dbReference type="EMBL" id="REGN01007646">
    <property type="protein sequence ID" value="RNA05656.1"/>
    <property type="molecule type" value="Genomic_DNA"/>
</dbReference>
<name>A0A3M7Q2H1_BRAPC</name>